<organism evidence="11">
    <name type="scientific">Chlorobium phaeobacteroides (strain BS1)</name>
    <dbReference type="NCBI Taxonomy" id="331678"/>
    <lineage>
        <taxon>Bacteria</taxon>
        <taxon>Pseudomonadati</taxon>
        <taxon>Chlorobiota</taxon>
        <taxon>Chlorobiia</taxon>
        <taxon>Chlorobiales</taxon>
        <taxon>Chlorobiaceae</taxon>
        <taxon>Chlorobium/Pelodictyon group</taxon>
        <taxon>Chlorobium</taxon>
    </lineage>
</organism>
<dbReference type="CAZy" id="GT19">
    <property type="family name" value="Glycosyltransferase Family 19"/>
</dbReference>
<evidence type="ECO:0000256" key="5">
    <source>
        <dbReference type="ARBA" id="ARBA00022556"/>
    </source>
</evidence>
<dbReference type="NCBIfam" id="TIGR00215">
    <property type="entry name" value="lpxB"/>
    <property type="match status" value="1"/>
</dbReference>
<evidence type="ECO:0000313" key="11">
    <source>
        <dbReference type="EMBL" id="ACE03412.1"/>
    </source>
</evidence>
<dbReference type="EMBL" id="CP001101">
    <property type="protein sequence ID" value="ACE03412.1"/>
    <property type="molecule type" value="Genomic_DNA"/>
</dbReference>
<dbReference type="KEGG" id="cpb:Cphamn1_0448"/>
<keyword evidence="6 11" id="KW-0328">Glycosyltransferase</keyword>
<dbReference type="eggNOG" id="COG0763">
    <property type="taxonomic scope" value="Bacteria"/>
</dbReference>
<dbReference type="GO" id="GO:0005543">
    <property type="term" value="F:phospholipid binding"/>
    <property type="evidence" value="ECO:0007669"/>
    <property type="project" value="TreeGrafter"/>
</dbReference>
<evidence type="ECO:0000256" key="2">
    <source>
        <dbReference type="ARBA" id="ARBA00012687"/>
    </source>
</evidence>
<dbReference type="EC" id="2.4.1.182" evidence="2 10"/>
<evidence type="ECO:0000256" key="4">
    <source>
        <dbReference type="ARBA" id="ARBA00022516"/>
    </source>
</evidence>
<keyword evidence="4" id="KW-0444">Lipid biosynthesis</keyword>
<dbReference type="GO" id="GO:0008915">
    <property type="term" value="F:lipid-A-disaccharide synthase activity"/>
    <property type="evidence" value="ECO:0007669"/>
    <property type="project" value="UniProtKB-UniRule"/>
</dbReference>
<dbReference type="InterPro" id="IPR003835">
    <property type="entry name" value="Glyco_trans_19"/>
</dbReference>
<dbReference type="Gene3D" id="3.40.50.2000">
    <property type="entry name" value="Glycogen Phosphorylase B"/>
    <property type="match status" value="2"/>
</dbReference>
<dbReference type="STRING" id="331678.Cphamn1_0448"/>
<evidence type="ECO:0000256" key="7">
    <source>
        <dbReference type="ARBA" id="ARBA00022679"/>
    </source>
</evidence>
<name>B3EM34_CHLPB</name>
<proteinExistence type="predicted"/>
<dbReference type="Pfam" id="PF02684">
    <property type="entry name" value="LpxB"/>
    <property type="match status" value="1"/>
</dbReference>
<dbReference type="GO" id="GO:0016020">
    <property type="term" value="C:membrane"/>
    <property type="evidence" value="ECO:0007669"/>
    <property type="project" value="GOC"/>
</dbReference>
<dbReference type="GO" id="GO:0009245">
    <property type="term" value="P:lipid A biosynthetic process"/>
    <property type="evidence" value="ECO:0007669"/>
    <property type="project" value="UniProtKB-UniRule"/>
</dbReference>
<gene>
    <name evidence="11" type="ordered locus">Cphamn1_0448</name>
</gene>
<reference evidence="11" key="1">
    <citation type="submission" date="2008-06" db="EMBL/GenBank/DDBJ databases">
        <title>Complete sequence of Chlorobium phaeobacteroides BS1.</title>
        <authorList>
            <consortium name="US DOE Joint Genome Institute"/>
            <person name="Lucas S."/>
            <person name="Copeland A."/>
            <person name="Lapidus A."/>
            <person name="Glavina del Rio T."/>
            <person name="Dalin E."/>
            <person name="Tice H."/>
            <person name="Bruce D."/>
            <person name="Goodwin L."/>
            <person name="Pitluck S."/>
            <person name="Schmutz J."/>
            <person name="Larimer F."/>
            <person name="Land M."/>
            <person name="Hauser L."/>
            <person name="Kyrpides N."/>
            <person name="Ovchinnikova G."/>
            <person name="Li T."/>
            <person name="Liu Z."/>
            <person name="Zhao F."/>
            <person name="Overmann J."/>
            <person name="Bryant D.A."/>
            <person name="Richardson P."/>
        </authorList>
    </citation>
    <scope>NUCLEOTIDE SEQUENCE [LARGE SCALE GENOMIC DNA]</scope>
    <source>
        <strain evidence="11">BS1</strain>
    </source>
</reference>
<dbReference type="PANTHER" id="PTHR30372">
    <property type="entry name" value="LIPID-A-DISACCHARIDE SYNTHASE"/>
    <property type="match status" value="1"/>
</dbReference>
<dbReference type="AlphaFoldDB" id="B3EM34"/>
<accession>B3EM34</accession>
<evidence type="ECO:0000256" key="1">
    <source>
        <dbReference type="ARBA" id="ARBA00002056"/>
    </source>
</evidence>
<comment type="catalytic activity">
    <reaction evidence="9">
        <text>a lipid X + a UDP-2-N,3-O-bis[(3R)-3-hydroxyacyl]-alpha-D-glucosamine = a lipid A disaccharide + UDP + H(+)</text>
        <dbReference type="Rhea" id="RHEA:67828"/>
        <dbReference type="ChEBI" id="CHEBI:15378"/>
        <dbReference type="ChEBI" id="CHEBI:58223"/>
        <dbReference type="ChEBI" id="CHEBI:137748"/>
        <dbReference type="ChEBI" id="CHEBI:176338"/>
        <dbReference type="ChEBI" id="CHEBI:176343"/>
        <dbReference type="EC" id="2.4.1.182"/>
    </reaction>
</comment>
<evidence type="ECO:0000256" key="8">
    <source>
        <dbReference type="ARBA" id="ARBA00023098"/>
    </source>
</evidence>
<dbReference type="PANTHER" id="PTHR30372:SF4">
    <property type="entry name" value="LIPID-A-DISACCHARIDE SYNTHASE, MITOCHONDRIAL-RELATED"/>
    <property type="match status" value="1"/>
</dbReference>
<dbReference type="HOGENOM" id="CLU_036577_3_1_10"/>
<keyword evidence="7 11" id="KW-0808">Transferase</keyword>
<dbReference type="SUPFAM" id="SSF53756">
    <property type="entry name" value="UDP-Glycosyltransferase/glycogen phosphorylase"/>
    <property type="match status" value="1"/>
</dbReference>
<evidence type="ECO:0000256" key="6">
    <source>
        <dbReference type="ARBA" id="ARBA00022676"/>
    </source>
</evidence>
<comment type="function">
    <text evidence="1">Condensation of UDP-2,3-diacylglucosamine and 2,3-diacylglucosamine-1-phosphate to form lipid A disaccharide, a precursor of lipid A, a phosphorylated glycolipid that anchors the lipopolysaccharide to the outer membrane of the cell.</text>
</comment>
<protein>
    <recommendedName>
        <fullName evidence="3 10">Lipid-A-disaccharide synthase</fullName>
        <ecNumber evidence="2 10">2.4.1.182</ecNumber>
    </recommendedName>
</protein>
<dbReference type="OrthoDB" id="9801642at2"/>
<keyword evidence="5" id="KW-0441">Lipid A biosynthesis</keyword>
<evidence type="ECO:0000256" key="10">
    <source>
        <dbReference type="NCBIfam" id="TIGR00215"/>
    </source>
</evidence>
<evidence type="ECO:0000256" key="9">
    <source>
        <dbReference type="ARBA" id="ARBA00048975"/>
    </source>
</evidence>
<keyword evidence="8" id="KW-0443">Lipid metabolism</keyword>
<sequence>MREKKLFVLAGEVSGDLHASEVIEVVQTRCPAIRVFGAGGRKLRDLGADLLYDVDDLSVMGFFEVAGKGFFLRKVIRDLKRAIAARKPDAALLVDYPGMNMVLARYLHQHDIPVIYYISPKVWAWKESRIAKIKAYVDRLMVIFDFEVDFYKMHGVEAEFAGNPVVEEISRLEFRSKSDFLSDHRIQENRKIIGLLPGSRKQEIALVFPEMLRAAGMLQQQYDAAFLLGRAPHVNHRLYDSIAGRAGVELVDCSAYEAMHYSDLVLVTSGTATLEALCFGVPMIVLYKTGWLNYAIGKRLVRLHSFSLANLVAKGLDEKSQVVTELLQSAVTADRIYEESTVLLDDRDVSEVMRQNLLCAREKLGTVRPSETVASAVCSYLNG</sequence>
<evidence type="ECO:0000256" key="3">
    <source>
        <dbReference type="ARBA" id="ARBA00020902"/>
    </source>
</evidence>